<name>A0A453D565_AEGTS</name>
<accession>A0A453D565</accession>
<dbReference type="Gramene" id="AET2Gv21092900.10">
    <property type="protein sequence ID" value="AET2Gv21092900.10"/>
    <property type="gene ID" value="AET2Gv21092900"/>
</dbReference>
<reference evidence="1" key="5">
    <citation type="journal article" date="2021" name="G3 (Bethesda)">
        <title>Aegilops tauschii genome assembly Aet v5.0 features greater sequence contiguity and improved annotation.</title>
        <authorList>
            <person name="Wang L."/>
            <person name="Zhu T."/>
            <person name="Rodriguez J.C."/>
            <person name="Deal K.R."/>
            <person name="Dubcovsky J."/>
            <person name="McGuire P.E."/>
            <person name="Lux T."/>
            <person name="Spannagl M."/>
            <person name="Mayer K.F.X."/>
            <person name="Baldrich P."/>
            <person name="Meyers B.C."/>
            <person name="Huo N."/>
            <person name="Gu Y.Q."/>
            <person name="Zhou H."/>
            <person name="Devos K.M."/>
            <person name="Bennetzen J.L."/>
            <person name="Unver T."/>
            <person name="Budak H."/>
            <person name="Gulick P.J."/>
            <person name="Galiba G."/>
            <person name="Kalapos B."/>
            <person name="Nelson D.R."/>
            <person name="Li P."/>
            <person name="You F.M."/>
            <person name="Luo M.C."/>
            <person name="Dvorak J."/>
        </authorList>
    </citation>
    <scope>NUCLEOTIDE SEQUENCE [LARGE SCALE GENOMIC DNA]</scope>
    <source>
        <strain evidence="1">cv. AL8/78</strain>
    </source>
</reference>
<protein>
    <submittedName>
        <fullName evidence="1">Uncharacterized protein</fullName>
    </submittedName>
</protein>
<evidence type="ECO:0000313" key="1">
    <source>
        <dbReference type="EnsemblPlants" id="AET2Gv21092900.10"/>
    </source>
</evidence>
<dbReference type="Proteomes" id="UP000015105">
    <property type="component" value="Chromosome 2D"/>
</dbReference>
<reference evidence="2" key="1">
    <citation type="journal article" date="2014" name="Science">
        <title>Ancient hybridizations among the ancestral genomes of bread wheat.</title>
        <authorList>
            <consortium name="International Wheat Genome Sequencing Consortium,"/>
            <person name="Marcussen T."/>
            <person name="Sandve S.R."/>
            <person name="Heier L."/>
            <person name="Spannagl M."/>
            <person name="Pfeifer M."/>
            <person name="Jakobsen K.S."/>
            <person name="Wulff B.B."/>
            <person name="Steuernagel B."/>
            <person name="Mayer K.F."/>
            <person name="Olsen O.A."/>
        </authorList>
    </citation>
    <scope>NUCLEOTIDE SEQUENCE [LARGE SCALE GENOMIC DNA]</scope>
    <source>
        <strain evidence="2">cv. AL8/78</strain>
    </source>
</reference>
<dbReference type="AlphaFoldDB" id="A0A453D565"/>
<dbReference type="EnsemblPlants" id="AET2Gv21092900.10">
    <property type="protein sequence ID" value="AET2Gv21092900.10"/>
    <property type="gene ID" value="AET2Gv21092900"/>
</dbReference>
<evidence type="ECO:0000313" key="2">
    <source>
        <dbReference type="Proteomes" id="UP000015105"/>
    </source>
</evidence>
<reference evidence="2" key="2">
    <citation type="journal article" date="2017" name="Nat. Plants">
        <title>The Aegilops tauschii genome reveals multiple impacts of transposons.</title>
        <authorList>
            <person name="Zhao G."/>
            <person name="Zou C."/>
            <person name="Li K."/>
            <person name="Wang K."/>
            <person name="Li T."/>
            <person name="Gao L."/>
            <person name="Zhang X."/>
            <person name="Wang H."/>
            <person name="Yang Z."/>
            <person name="Liu X."/>
            <person name="Jiang W."/>
            <person name="Mao L."/>
            <person name="Kong X."/>
            <person name="Jiao Y."/>
            <person name="Jia J."/>
        </authorList>
    </citation>
    <scope>NUCLEOTIDE SEQUENCE [LARGE SCALE GENOMIC DNA]</scope>
    <source>
        <strain evidence="2">cv. AL8/78</strain>
    </source>
</reference>
<proteinExistence type="predicted"/>
<keyword evidence="2" id="KW-1185">Reference proteome</keyword>
<sequence>SITVSPEQDLASTCKTLPMWNCGELAGSFCLSRSKFMLVWKTHSTQPGRQRRVYSLHN</sequence>
<reference evidence="1" key="4">
    <citation type="submission" date="2019-03" db="UniProtKB">
        <authorList>
            <consortium name="EnsemblPlants"/>
        </authorList>
    </citation>
    <scope>IDENTIFICATION</scope>
</reference>
<reference evidence="1" key="3">
    <citation type="journal article" date="2017" name="Nature">
        <title>Genome sequence of the progenitor of the wheat D genome Aegilops tauschii.</title>
        <authorList>
            <person name="Luo M.C."/>
            <person name="Gu Y.Q."/>
            <person name="Puiu D."/>
            <person name="Wang H."/>
            <person name="Twardziok S.O."/>
            <person name="Deal K.R."/>
            <person name="Huo N."/>
            <person name="Zhu T."/>
            <person name="Wang L."/>
            <person name="Wang Y."/>
            <person name="McGuire P.E."/>
            <person name="Liu S."/>
            <person name="Long H."/>
            <person name="Ramasamy R.K."/>
            <person name="Rodriguez J.C."/>
            <person name="Van S.L."/>
            <person name="Yuan L."/>
            <person name="Wang Z."/>
            <person name="Xia Z."/>
            <person name="Xiao L."/>
            <person name="Anderson O.D."/>
            <person name="Ouyang S."/>
            <person name="Liang Y."/>
            <person name="Zimin A.V."/>
            <person name="Pertea G."/>
            <person name="Qi P."/>
            <person name="Bennetzen J.L."/>
            <person name="Dai X."/>
            <person name="Dawson M.W."/>
            <person name="Muller H.G."/>
            <person name="Kugler K."/>
            <person name="Rivarola-Duarte L."/>
            <person name="Spannagl M."/>
            <person name="Mayer K.F.X."/>
            <person name="Lu F.H."/>
            <person name="Bevan M.W."/>
            <person name="Leroy P."/>
            <person name="Li P."/>
            <person name="You F.M."/>
            <person name="Sun Q."/>
            <person name="Liu Z."/>
            <person name="Lyons E."/>
            <person name="Wicker T."/>
            <person name="Salzberg S.L."/>
            <person name="Devos K.M."/>
            <person name="Dvorak J."/>
        </authorList>
    </citation>
    <scope>NUCLEOTIDE SEQUENCE [LARGE SCALE GENOMIC DNA]</scope>
    <source>
        <strain evidence="1">cv. AL8/78</strain>
    </source>
</reference>
<organism evidence="1 2">
    <name type="scientific">Aegilops tauschii subsp. strangulata</name>
    <name type="common">Goatgrass</name>
    <dbReference type="NCBI Taxonomy" id="200361"/>
    <lineage>
        <taxon>Eukaryota</taxon>
        <taxon>Viridiplantae</taxon>
        <taxon>Streptophyta</taxon>
        <taxon>Embryophyta</taxon>
        <taxon>Tracheophyta</taxon>
        <taxon>Spermatophyta</taxon>
        <taxon>Magnoliopsida</taxon>
        <taxon>Liliopsida</taxon>
        <taxon>Poales</taxon>
        <taxon>Poaceae</taxon>
        <taxon>BOP clade</taxon>
        <taxon>Pooideae</taxon>
        <taxon>Triticodae</taxon>
        <taxon>Triticeae</taxon>
        <taxon>Triticinae</taxon>
        <taxon>Aegilops</taxon>
    </lineage>
</organism>